<feature type="domain" description="Cas12f1-like TNB" evidence="6">
    <location>
        <begin position="299"/>
        <end position="364"/>
    </location>
</feature>
<comment type="similarity">
    <text evidence="1">In the C-terminal section; belongs to the transposase 35 family.</text>
</comment>
<keyword evidence="3" id="KW-0238">DNA-binding</keyword>
<accession>B8HUL9</accession>
<dbReference type="eggNOG" id="COG0675">
    <property type="taxonomic scope" value="Bacteria"/>
</dbReference>
<dbReference type="InterPro" id="IPR001959">
    <property type="entry name" value="Transposase"/>
</dbReference>
<dbReference type="EMBL" id="CP001344">
    <property type="protein sequence ID" value="ACL46221.1"/>
    <property type="molecule type" value="Genomic_DNA"/>
</dbReference>
<dbReference type="Pfam" id="PF01385">
    <property type="entry name" value="OrfB_IS605"/>
    <property type="match status" value="1"/>
</dbReference>
<dbReference type="GO" id="GO:0032196">
    <property type="term" value="P:transposition"/>
    <property type="evidence" value="ECO:0007669"/>
    <property type="project" value="UniProtKB-KW"/>
</dbReference>
<sequence>MLIREAKIIGTPEQYAQLDEAIRSAQCIRNLCLRYWMDHQGVGKNDLQKLCAVLAKDPLMPWIGKLNSQARQAAAERTWQAINHFYRRCREGAKHKGYPQFKKHSRSVEYKTSGWSLSEDGMTITFTDGFKAGGFSLWMNGAARQLILNSKINRVRVLCCADGYYVQFCLDTERQEQGDYTGSVIGIDLGLKYFTKDSNGEEVPCPKPLRKSEKRLRRAQRRLSKRFKKGVKRQGKNYHKQRRKVARIHLKIQRQRKDWAIKLARCVVKSNDLVAYEDLRVANLVRNRPLAKSISDAGWSQFTTWLDYYGRIWSKVVVAVNPVFTTQDCSRCGWRSPKSLSARTHHCPRCGLEMCRDENAALNILKRGLEIVGTRWNHSTVGHTETASQEETTGEISTAGLAGQPANLSAVIEPVRTVRKAV</sequence>
<dbReference type="GO" id="GO:0003677">
    <property type="term" value="F:DNA binding"/>
    <property type="evidence" value="ECO:0007669"/>
    <property type="project" value="UniProtKB-KW"/>
</dbReference>
<evidence type="ECO:0000256" key="2">
    <source>
        <dbReference type="ARBA" id="ARBA00022578"/>
    </source>
</evidence>
<dbReference type="Pfam" id="PF07282">
    <property type="entry name" value="Cas12f1-like_TNB"/>
    <property type="match status" value="1"/>
</dbReference>
<organism evidence="7">
    <name type="scientific">Cyanothece sp. (strain PCC 7425 / ATCC 29141)</name>
    <dbReference type="NCBI Taxonomy" id="395961"/>
    <lineage>
        <taxon>Bacteria</taxon>
        <taxon>Bacillati</taxon>
        <taxon>Cyanobacteriota</taxon>
        <taxon>Cyanophyceae</taxon>
        <taxon>Gomontiellales</taxon>
        <taxon>Cyanothecaceae</taxon>
        <taxon>Cyanothece</taxon>
    </lineage>
</organism>
<feature type="domain" description="Probable transposase IS891/IS1136/IS1341" evidence="5">
    <location>
        <begin position="167"/>
        <end position="287"/>
    </location>
</feature>
<dbReference type="OrthoDB" id="435395at2"/>
<dbReference type="NCBIfam" id="NF040570">
    <property type="entry name" value="guided_TnpB"/>
    <property type="match status" value="1"/>
</dbReference>
<keyword evidence="4" id="KW-0233">DNA recombination</keyword>
<dbReference type="InterPro" id="IPR010095">
    <property type="entry name" value="Cas12f1-like_TNB"/>
</dbReference>
<dbReference type="STRING" id="395961.Cyan7425_3904"/>
<evidence type="ECO:0000256" key="4">
    <source>
        <dbReference type="ARBA" id="ARBA00023172"/>
    </source>
</evidence>
<reference evidence="7" key="1">
    <citation type="submission" date="2009-01" db="EMBL/GenBank/DDBJ databases">
        <title>Complete sequence of chromosome Cyanothece sp. PCC 7425.</title>
        <authorList>
            <consortium name="US DOE Joint Genome Institute"/>
            <person name="Lucas S."/>
            <person name="Copeland A."/>
            <person name="Lapidus A."/>
            <person name="Glavina del Rio T."/>
            <person name="Dalin E."/>
            <person name="Tice H."/>
            <person name="Bruce D."/>
            <person name="Goodwin L."/>
            <person name="Pitluck S."/>
            <person name="Sims D."/>
            <person name="Meineke L."/>
            <person name="Brettin T."/>
            <person name="Detter J.C."/>
            <person name="Han C."/>
            <person name="Larimer F."/>
            <person name="Land M."/>
            <person name="Hauser L."/>
            <person name="Kyrpides N."/>
            <person name="Ovchinnikova G."/>
            <person name="Liberton M."/>
            <person name="Stoeckel J."/>
            <person name="Banerjee A."/>
            <person name="Singh A."/>
            <person name="Page L."/>
            <person name="Sato H."/>
            <person name="Zhao L."/>
            <person name="Sherman L."/>
            <person name="Pakrasi H."/>
            <person name="Richardson P."/>
        </authorList>
    </citation>
    <scope>NUCLEOTIDE SEQUENCE</scope>
    <source>
        <strain evidence="7">PCC 7425</strain>
    </source>
</reference>
<protein>
    <submittedName>
        <fullName evidence="7">Putative transposase IS891/IS1136/IS1341 family</fullName>
    </submittedName>
</protein>
<gene>
    <name evidence="7" type="ordered locus">Cyan7425_3904</name>
</gene>
<evidence type="ECO:0000259" key="6">
    <source>
        <dbReference type="Pfam" id="PF07282"/>
    </source>
</evidence>
<proteinExistence type="inferred from homology"/>
<keyword evidence="2" id="KW-0815">Transposition</keyword>
<dbReference type="AlphaFoldDB" id="B8HUL9"/>
<dbReference type="GO" id="GO:0006310">
    <property type="term" value="P:DNA recombination"/>
    <property type="evidence" value="ECO:0007669"/>
    <property type="project" value="UniProtKB-KW"/>
</dbReference>
<evidence type="ECO:0000256" key="1">
    <source>
        <dbReference type="ARBA" id="ARBA00008761"/>
    </source>
</evidence>
<name>B8HUL9_CYAP4</name>
<dbReference type="KEGG" id="cyn:Cyan7425_3904"/>
<evidence type="ECO:0000259" key="5">
    <source>
        <dbReference type="Pfam" id="PF01385"/>
    </source>
</evidence>
<evidence type="ECO:0000313" key="7">
    <source>
        <dbReference type="EMBL" id="ACL46221.1"/>
    </source>
</evidence>
<dbReference type="HOGENOM" id="CLU_032903_1_1_3"/>
<evidence type="ECO:0000256" key="3">
    <source>
        <dbReference type="ARBA" id="ARBA00023125"/>
    </source>
</evidence>